<keyword evidence="2" id="KW-0732">Signal</keyword>
<proteinExistence type="predicted"/>
<feature type="compositionally biased region" description="Low complexity" evidence="1">
    <location>
        <begin position="219"/>
        <end position="231"/>
    </location>
</feature>
<feature type="chain" id="PRO_5031020794" evidence="2">
    <location>
        <begin position="30"/>
        <end position="244"/>
    </location>
</feature>
<dbReference type="EMBL" id="JACJII010000001">
    <property type="protein sequence ID" value="MBA9003220.1"/>
    <property type="molecule type" value="Genomic_DNA"/>
</dbReference>
<accession>A0A7W3MWJ1</accession>
<keyword evidence="4" id="KW-1185">Reference proteome</keyword>
<gene>
    <name evidence="3" type="ORF">HNR21_002102</name>
</gene>
<evidence type="ECO:0000313" key="3">
    <source>
        <dbReference type="EMBL" id="MBA9003220.1"/>
    </source>
</evidence>
<feature type="signal peptide" evidence="2">
    <location>
        <begin position="1"/>
        <end position="29"/>
    </location>
</feature>
<evidence type="ECO:0000256" key="1">
    <source>
        <dbReference type="SAM" id="MobiDB-lite"/>
    </source>
</evidence>
<evidence type="ECO:0000256" key="2">
    <source>
        <dbReference type="SAM" id="SignalP"/>
    </source>
</evidence>
<sequence>MQFRKLTTGAALAGLVAAPLVVAATPAYAAPGGKGSAHAVTATGLVNIPATPAVASSARRPVSKSVAELPANPLVRASVLSAAAGAGQARAGVADLAIARLGLTAEAVTAKCVNGRGVSNLAKVVLRGERLRAAAAPNTGLTVGLDGVGTASVVLNKQVRRPGGGLTVTAIEVTLPPVAGKTQTISIASATCAPGGGKSPAPTPTGPDRTPPVKGTPTAKPSPSVPVVQAPSPKPVPGDLPVTG</sequence>
<comment type="caution">
    <text evidence="3">The sequence shown here is derived from an EMBL/GenBank/DDBJ whole genome shotgun (WGS) entry which is preliminary data.</text>
</comment>
<dbReference type="Proteomes" id="UP000539313">
    <property type="component" value="Unassembled WGS sequence"/>
</dbReference>
<dbReference type="AlphaFoldDB" id="A0A7W3MWJ1"/>
<organism evidence="3 4">
    <name type="scientific">Thermomonospora cellulosilytica</name>
    <dbReference type="NCBI Taxonomy" id="1411118"/>
    <lineage>
        <taxon>Bacteria</taxon>
        <taxon>Bacillati</taxon>
        <taxon>Actinomycetota</taxon>
        <taxon>Actinomycetes</taxon>
        <taxon>Streptosporangiales</taxon>
        <taxon>Thermomonosporaceae</taxon>
        <taxon>Thermomonospora</taxon>
    </lineage>
</organism>
<dbReference type="RefSeq" id="WP_182705039.1">
    <property type="nucleotide sequence ID" value="NZ_JACJII010000001.1"/>
</dbReference>
<evidence type="ECO:0000313" key="4">
    <source>
        <dbReference type="Proteomes" id="UP000539313"/>
    </source>
</evidence>
<protein>
    <submittedName>
        <fullName evidence="3">Uncharacterized protein</fullName>
    </submittedName>
</protein>
<feature type="region of interest" description="Disordered" evidence="1">
    <location>
        <begin position="190"/>
        <end position="244"/>
    </location>
</feature>
<name>A0A7W3MWJ1_9ACTN</name>
<reference evidence="3 4" key="1">
    <citation type="submission" date="2020-08" db="EMBL/GenBank/DDBJ databases">
        <title>Sequencing the genomes of 1000 actinobacteria strains.</title>
        <authorList>
            <person name="Klenk H.-P."/>
        </authorList>
    </citation>
    <scope>NUCLEOTIDE SEQUENCE [LARGE SCALE GENOMIC DNA]</scope>
    <source>
        <strain evidence="3 4">DSM 45823</strain>
    </source>
</reference>